<evidence type="ECO:0000256" key="1">
    <source>
        <dbReference type="ARBA" id="ARBA00000822"/>
    </source>
</evidence>
<feature type="transmembrane region" description="Helical" evidence="4">
    <location>
        <begin position="696"/>
        <end position="717"/>
    </location>
</feature>
<gene>
    <name evidence="6" type="ORF">HELGO_WM18245</name>
</gene>
<evidence type="ECO:0000259" key="5">
    <source>
        <dbReference type="PROSITE" id="PS51910"/>
    </source>
</evidence>
<dbReference type="Pfam" id="PF00704">
    <property type="entry name" value="Glyco_hydro_18"/>
    <property type="match status" value="2"/>
</dbReference>
<feature type="domain" description="GH18" evidence="5">
    <location>
        <begin position="127"/>
        <end position="600"/>
    </location>
</feature>
<dbReference type="InterPro" id="IPR011583">
    <property type="entry name" value="Chitinase_II/V-like_cat"/>
</dbReference>
<sequence length="725" mass="84347">MKQSIITYYLSQLMLGALFLCLFQTSLLGQLWGDELDSLDQLQLEQREVLKATPPIQERVDGKINEHRLLMLSYEWWELPTNIEQTRIEKALDSRYKSYNTTLENSEWRNKRGTFYRSNNKISPKQNLTVMGWHPYWKGDTYKTYNYRLLTHIAYYGYEINPFTGGYSSFEAIEEFLNNDLIMTAHLDTCKVLLTVSNRGYTNNEVFFTSEPDVQRNLIDSLKSILLQSGADGIDLNFEEVPITQKANFMKFVKELSFAIREDNNDYIISMSVPLYDKDNVYDLPQLKPWIDLFVINSFNFHIKPTELREGPLSPLTAEDASIRGTVCLYELYTTLDELLAVPYSITSVVLEHDEVYESRLRDSLNYYIQRTYQNLEYEPFDITDILNTIKITKDLDGRPLWQHPQINRLLRKTNCVGMLSQYYKATKDNEEVGFFIFKPKRDTLIFKELDLFNNIAIQAEVDSQQMDLTKMVELFKAKIGYDHIGSLVLGLPYHGAVWYKDRSGNKDFEGYMPYSEVLRLAEQGRASVNYDKATHSMEATLRDTLGGVYKIYFDNSTSLGRKFDFAVDQGLGGVGLWALGADYAHTDLWSTIEQSFVIRRIWNEEKGKYTRVTIDKENKINYTIQYLLKRFSHLIFATLFLITIFICISFCFSVLDWKVRDVLFYSGAFRIFYLVVFTIVLLVVGNWLGWFQNRMITFAIGTGLGLLLTWVASNLVESKHKELP</sequence>
<evidence type="ECO:0000256" key="4">
    <source>
        <dbReference type="SAM" id="Phobius"/>
    </source>
</evidence>
<reference evidence="6" key="1">
    <citation type="submission" date="2020-01" db="EMBL/GenBank/DDBJ databases">
        <authorList>
            <person name="Meier V. D."/>
            <person name="Meier V D."/>
        </authorList>
    </citation>
    <scope>NUCLEOTIDE SEQUENCE</scope>
    <source>
        <strain evidence="6">HLG_WM_MAG_10</strain>
    </source>
</reference>
<dbReference type="GO" id="GO:0008843">
    <property type="term" value="F:endochitinase activity"/>
    <property type="evidence" value="ECO:0007669"/>
    <property type="project" value="UniProtKB-EC"/>
</dbReference>
<dbReference type="GO" id="GO:0005576">
    <property type="term" value="C:extracellular region"/>
    <property type="evidence" value="ECO:0007669"/>
    <property type="project" value="TreeGrafter"/>
</dbReference>
<dbReference type="GO" id="GO:0005975">
    <property type="term" value="P:carbohydrate metabolic process"/>
    <property type="evidence" value="ECO:0007669"/>
    <property type="project" value="InterPro"/>
</dbReference>
<dbReference type="InterPro" id="IPR001223">
    <property type="entry name" value="Glyco_hydro18_cat"/>
</dbReference>
<evidence type="ECO:0000256" key="2">
    <source>
        <dbReference type="ARBA" id="ARBA00012729"/>
    </source>
</evidence>
<dbReference type="Gene3D" id="3.10.50.10">
    <property type="match status" value="1"/>
</dbReference>
<dbReference type="InterPro" id="IPR050314">
    <property type="entry name" value="Glycosyl_Hydrlase_18"/>
</dbReference>
<dbReference type="SMART" id="SM00636">
    <property type="entry name" value="Glyco_18"/>
    <property type="match status" value="1"/>
</dbReference>
<keyword evidence="3" id="KW-0146">Chitin degradation</keyword>
<name>A0A6S6TYP3_9BACT</name>
<keyword evidence="3" id="KW-0119">Carbohydrate metabolism</keyword>
<dbReference type="Gene3D" id="3.20.20.80">
    <property type="entry name" value="Glycosidases"/>
    <property type="match status" value="2"/>
</dbReference>
<keyword evidence="6" id="KW-0378">Hydrolase</keyword>
<evidence type="ECO:0000313" key="6">
    <source>
        <dbReference type="EMBL" id="CAA6821238.1"/>
    </source>
</evidence>
<proteinExistence type="predicted"/>
<keyword evidence="4" id="KW-0812">Transmembrane</keyword>
<keyword evidence="4" id="KW-0472">Membrane</keyword>
<feature type="transmembrane region" description="Helical" evidence="4">
    <location>
        <begin position="635"/>
        <end position="656"/>
    </location>
</feature>
<dbReference type="PANTHER" id="PTHR11177">
    <property type="entry name" value="CHITINASE"/>
    <property type="match status" value="1"/>
</dbReference>
<protein>
    <recommendedName>
        <fullName evidence="2">chitinase</fullName>
        <ecNumber evidence="2">3.2.1.14</ecNumber>
    </recommendedName>
</protein>
<dbReference type="EMBL" id="CACVAQ010000295">
    <property type="protein sequence ID" value="CAA6821238.1"/>
    <property type="molecule type" value="Genomic_DNA"/>
</dbReference>
<dbReference type="GO" id="GO:0006032">
    <property type="term" value="P:chitin catabolic process"/>
    <property type="evidence" value="ECO:0007669"/>
    <property type="project" value="UniProtKB-KW"/>
</dbReference>
<evidence type="ECO:0000256" key="3">
    <source>
        <dbReference type="ARBA" id="ARBA00023024"/>
    </source>
</evidence>
<accession>A0A6S6TYP3</accession>
<dbReference type="InterPro" id="IPR029070">
    <property type="entry name" value="Chitinase_insertion_sf"/>
</dbReference>
<keyword evidence="3" id="KW-0624">Polysaccharide degradation</keyword>
<dbReference type="PANTHER" id="PTHR11177:SF317">
    <property type="entry name" value="CHITINASE 12-RELATED"/>
    <property type="match status" value="1"/>
</dbReference>
<dbReference type="PROSITE" id="PS51910">
    <property type="entry name" value="GH18_2"/>
    <property type="match status" value="1"/>
</dbReference>
<dbReference type="EC" id="3.2.1.14" evidence="2"/>
<comment type="catalytic activity">
    <reaction evidence="1">
        <text>Random endo-hydrolysis of N-acetyl-beta-D-glucosaminide (1-&gt;4)-beta-linkages in chitin and chitodextrins.</text>
        <dbReference type="EC" id="3.2.1.14"/>
    </reaction>
</comment>
<keyword evidence="4" id="KW-1133">Transmembrane helix</keyword>
<dbReference type="InterPro" id="IPR017853">
    <property type="entry name" value="GH"/>
</dbReference>
<organism evidence="6">
    <name type="scientific">uncultured Aureispira sp</name>
    <dbReference type="NCBI Taxonomy" id="1331704"/>
    <lineage>
        <taxon>Bacteria</taxon>
        <taxon>Pseudomonadati</taxon>
        <taxon>Bacteroidota</taxon>
        <taxon>Saprospiria</taxon>
        <taxon>Saprospirales</taxon>
        <taxon>Saprospiraceae</taxon>
        <taxon>Aureispira</taxon>
        <taxon>environmental samples</taxon>
    </lineage>
</organism>
<dbReference type="SUPFAM" id="SSF51445">
    <property type="entry name" value="(Trans)glycosidases"/>
    <property type="match status" value="2"/>
</dbReference>
<feature type="transmembrane region" description="Helical" evidence="4">
    <location>
        <begin position="668"/>
        <end position="690"/>
    </location>
</feature>
<dbReference type="AlphaFoldDB" id="A0A6S6TYP3"/>
<dbReference type="GO" id="GO:0008061">
    <property type="term" value="F:chitin binding"/>
    <property type="evidence" value="ECO:0007669"/>
    <property type="project" value="InterPro"/>
</dbReference>